<keyword evidence="1" id="KW-1133">Transmembrane helix</keyword>
<protein>
    <submittedName>
        <fullName evidence="2">Sodium:solute symporter</fullName>
    </submittedName>
</protein>
<feature type="transmembrane region" description="Helical" evidence="1">
    <location>
        <begin position="6"/>
        <end position="23"/>
    </location>
</feature>
<feature type="transmembrane region" description="Helical" evidence="1">
    <location>
        <begin position="80"/>
        <end position="102"/>
    </location>
</feature>
<keyword evidence="1" id="KW-0812">Transmembrane</keyword>
<evidence type="ECO:0000256" key="1">
    <source>
        <dbReference type="SAM" id="Phobius"/>
    </source>
</evidence>
<feature type="transmembrane region" description="Helical" evidence="1">
    <location>
        <begin position="200"/>
        <end position="219"/>
    </location>
</feature>
<feature type="transmembrane region" description="Helical" evidence="1">
    <location>
        <begin position="240"/>
        <end position="262"/>
    </location>
</feature>
<dbReference type="Proteomes" id="UP000035174">
    <property type="component" value="Unassembled WGS sequence"/>
</dbReference>
<gene>
    <name evidence="2" type="ORF">WA45_10245</name>
</gene>
<evidence type="ECO:0000313" key="2">
    <source>
        <dbReference type="EMBL" id="KLJ27516.1"/>
    </source>
</evidence>
<dbReference type="PANTHER" id="PTHR43483:SF3">
    <property type="entry name" value="MEMBRANE TRANSPORTER PROTEIN HI_0806-RELATED"/>
    <property type="match status" value="1"/>
</dbReference>
<comment type="caution">
    <text evidence="2">The sequence shown here is derived from an EMBL/GenBank/DDBJ whole genome shotgun (WGS) entry which is preliminary data.</text>
</comment>
<dbReference type="EMBL" id="LCVB01000036">
    <property type="protein sequence ID" value="KLJ27516.1"/>
    <property type="molecule type" value="Genomic_DNA"/>
</dbReference>
<feature type="transmembrane region" description="Helical" evidence="1">
    <location>
        <begin position="131"/>
        <end position="153"/>
    </location>
</feature>
<dbReference type="OMA" id="LPVMMLD"/>
<dbReference type="PANTHER" id="PTHR43483">
    <property type="entry name" value="MEMBRANE TRANSPORTER PROTEIN HI_0806-RELATED"/>
    <property type="match status" value="1"/>
</dbReference>
<organism evidence="2 3">
    <name type="scientific">Streptococcus agalactiae</name>
    <dbReference type="NCBI Taxonomy" id="1311"/>
    <lineage>
        <taxon>Bacteria</taxon>
        <taxon>Bacillati</taxon>
        <taxon>Bacillota</taxon>
        <taxon>Bacilli</taxon>
        <taxon>Lactobacillales</taxon>
        <taxon>Streptococcaceae</taxon>
        <taxon>Streptococcus</taxon>
    </lineage>
</organism>
<feature type="transmembrane region" description="Helical" evidence="1">
    <location>
        <begin position="268"/>
        <end position="285"/>
    </location>
</feature>
<reference evidence="2 3" key="1">
    <citation type="journal article" date="2015" name="PLoS ONE">
        <title>Genomic analysis reveals the molecular basis for capsule loss in the group B streptococcus population.</title>
        <authorList>
            <consortium name="DEVANI Consortium"/>
            <person name="Rosini R."/>
            <person name="Campisi E."/>
            <person name="De Chiara M."/>
            <person name="Tettelin H."/>
            <person name="Rinaudo D."/>
            <person name="Toniolo C."/>
            <person name="Metruccio M."/>
            <person name="Guidotti S."/>
            <person name="Sorensen U.B."/>
            <person name="Kilian M."/>
            <person name="Ramirez M."/>
            <person name="Janulczyk R."/>
            <person name="Donati C."/>
            <person name="Grandi G."/>
            <person name="Margarit I."/>
        </authorList>
    </citation>
    <scope>NUCLEOTIDE SEQUENCE [LARGE SCALE GENOMIC DNA]</scope>
    <source>
        <strain evidence="2 3">ES-PW-063</strain>
    </source>
</reference>
<feature type="transmembrane region" description="Helical" evidence="1">
    <location>
        <begin position="107"/>
        <end position="125"/>
    </location>
</feature>
<evidence type="ECO:0000313" key="3">
    <source>
        <dbReference type="Proteomes" id="UP000035174"/>
    </source>
</evidence>
<proteinExistence type="predicted"/>
<sequence length="298" mass="32410">MNETLLLHGIQLILIIAMIITFYQIVRHIRSQKINPFKRFFTGLWIGFVTDALDTLGIGSFATTTTFFKLTKLVEDDRKIPATMTAAHVLPVLLQSLCFIFVVKVEALTLITMAGAAFIGAFVGAKMTKNWHAPTVQRILGTLLITAAIIMLYRMITNPGAGISDSVHGLHGIWLFVGIGFNFIIGVLMTMGLGNYAPELIFFSLMGLSPAVAMPVMMLDAAMIMTASSTQFIKSGRVNWNGFAGLVTGGILGVIVAVLFLTNLDLNSLKTLVVGIVLFTGAMLIRSSFKKTMPKSHH</sequence>
<name>A0A8G2JS37_STRAG</name>
<feature type="transmembrane region" description="Helical" evidence="1">
    <location>
        <begin position="173"/>
        <end position="194"/>
    </location>
</feature>
<feature type="transmembrane region" description="Helical" evidence="1">
    <location>
        <begin position="44"/>
        <end position="68"/>
    </location>
</feature>
<keyword evidence="1" id="KW-0472">Membrane</keyword>
<accession>A0A8G2JS37</accession>
<dbReference type="RefSeq" id="WP_001006190.1">
    <property type="nucleotide sequence ID" value="NZ_AP018935.1"/>
</dbReference>
<dbReference type="AlphaFoldDB" id="A0A8G2JS37"/>